<evidence type="ECO:0000313" key="3">
    <source>
        <dbReference type="Proteomes" id="UP001431634"/>
    </source>
</evidence>
<gene>
    <name evidence="2" type="ORF">QJV27_10795</name>
</gene>
<organism evidence="2 3">
    <name type="scientific">Commensalibacter oyaizuii</name>
    <dbReference type="NCBI Taxonomy" id="3043873"/>
    <lineage>
        <taxon>Bacteria</taxon>
        <taxon>Pseudomonadati</taxon>
        <taxon>Pseudomonadota</taxon>
        <taxon>Alphaproteobacteria</taxon>
        <taxon>Acetobacterales</taxon>
        <taxon>Acetobacteraceae</taxon>
    </lineage>
</organism>
<keyword evidence="1" id="KW-0732">Signal</keyword>
<comment type="caution">
    <text evidence="2">The sequence shown here is derived from an EMBL/GenBank/DDBJ whole genome shotgun (WGS) entry which is preliminary data.</text>
</comment>
<sequence length="224" mass="25959">MKISIYITIIGLSIFSFNSVVCAQNITTNEITKIKILDWSIPPDLRPTKLYKESKRCGNISFNVPNWVNIKEGQLLIQKNLPHDDNSDFLSGGMRFTMLCKINAKIDESYIKYNSSDDQWELTSENEDMDGYVYGTKYKANRIYQLHTPNASGWLWTSLDCNMRDKNFFKLVNFCLFNKDKTKKLCGNGISQYIPNKKQLGTTRFDYTPILIKILNTVQFLDDK</sequence>
<reference evidence="2" key="1">
    <citation type="submission" date="2023-05" db="EMBL/GenBank/DDBJ databases">
        <title>Whole genome sequence of Commensalibacter sp.</title>
        <authorList>
            <person name="Charoenyingcharoen P."/>
            <person name="Yukphan P."/>
        </authorList>
    </citation>
    <scope>NUCLEOTIDE SEQUENCE</scope>
    <source>
        <strain evidence="2">TBRC 16381</strain>
    </source>
</reference>
<evidence type="ECO:0000256" key="1">
    <source>
        <dbReference type="SAM" id="SignalP"/>
    </source>
</evidence>
<accession>A0ABT6Q4F1</accession>
<proteinExistence type="predicted"/>
<keyword evidence="3" id="KW-1185">Reference proteome</keyword>
<dbReference type="Proteomes" id="UP001431634">
    <property type="component" value="Unassembled WGS sequence"/>
</dbReference>
<feature type="chain" id="PRO_5046743896" evidence="1">
    <location>
        <begin position="24"/>
        <end position="224"/>
    </location>
</feature>
<feature type="signal peptide" evidence="1">
    <location>
        <begin position="1"/>
        <end position="23"/>
    </location>
</feature>
<evidence type="ECO:0000313" key="2">
    <source>
        <dbReference type="EMBL" id="MDI2091848.1"/>
    </source>
</evidence>
<name>A0ABT6Q4F1_9PROT</name>
<protein>
    <submittedName>
        <fullName evidence="2">Uncharacterized protein</fullName>
    </submittedName>
</protein>
<dbReference type="RefSeq" id="WP_281449015.1">
    <property type="nucleotide sequence ID" value="NZ_JASBAO010000002.1"/>
</dbReference>
<dbReference type="EMBL" id="JASBAO010000002">
    <property type="protein sequence ID" value="MDI2091848.1"/>
    <property type="molecule type" value="Genomic_DNA"/>
</dbReference>